<evidence type="ECO:0000313" key="1">
    <source>
        <dbReference type="EMBL" id="KUG14115.1"/>
    </source>
</evidence>
<reference evidence="1" key="1">
    <citation type="journal article" date="2015" name="Proc. Natl. Acad. Sci. U.S.A.">
        <title>Networks of energetic and metabolic interactions define dynamics in microbial communities.</title>
        <authorList>
            <person name="Embree M."/>
            <person name="Liu J.K."/>
            <person name="Al-Bassam M.M."/>
            <person name="Zengler K."/>
        </authorList>
    </citation>
    <scope>NUCLEOTIDE SEQUENCE</scope>
</reference>
<organism evidence="1">
    <name type="scientific">hydrocarbon metagenome</name>
    <dbReference type="NCBI Taxonomy" id="938273"/>
    <lineage>
        <taxon>unclassified sequences</taxon>
        <taxon>metagenomes</taxon>
        <taxon>ecological metagenomes</taxon>
    </lineage>
</organism>
<proteinExistence type="predicted"/>
<sequence>MQKSEVRHKQWEIADSLFSYLETGKLLNGKVNEIIKACDIHADGYTVAKFLERAQSMAHSPFVIQRTLNRKLPYNGLFYRIALKTR</sequence>
<protein>
    <submittedName>
        <fullName evidence="1">Uncharacterized protein</fullName>
    </submittedName>
</protein>
<comment type="caution">
    <text evidence="1">The sequence shown here is derived from an EMBL/GenBank/DDBJ whole genome shotgun (WGS) entry which is preliminary data.</text>
</comment>
<name>A0A0W8F131_9ZZZZ</name>
<accession>A0A0W8F131</accession>
<dbReference type="EMBL" id="LNQE01001700">
    <property type="protein sequence ID" value="KUG14115.1"/>
    <property type="molecule type" value="Genomic_DNA"/>
</dbReference>
<dbReference type="AlphaFoldDB" id="A0A0W8F131"/>
<gene>
    <name evidence="1" type="ORF">ASZ90_016246</name>
</gene>